<sequence length="447" mass="51767">MVGSPEPMDVDDLDSSPSIETMDENARIEVDEVGNFKSKYQKQNVFIHLLPYASELEKETEDLLDKTLLNLSKAVLARDLLSGFSLYTKSLGSYIDMYGRKFSKEQHVKLIKLMLEVLTLETLPLAIVTDVTELLQTLLKKQNLLTREDLIIEWRPLYLTLDRWVYHRKYSLSCTANSKLEAALKDTIRLCSLYFPKESLQEIIAEFSPMLCPAAIKMNFGLEMLRHFLPFQNSACEKEICEFIEFLLSFHDCWNNHPVWEWSMMNLLSSAAWNMPGKFNWDPYLSSVYARLMRNLDLPVYFKSGKSNGTLVSCKTYECGSTARWIVSTLGNNPAALNYLRTFIKSLETYYNPANAGRWTNTLANLLRELAENFTRRVKREKYLENDRWWMETPEDKKLTEEDIDVFVEICTNLALDFYLDLVFGGYVLKSLAVLRPQVVIPAVMEK</sequence>
<organism evidence="2 3">
    <name type="scientific">Allacma fusca</name>
    <dbReference type="NCBI Taxonomy" id="39272"/>
    <lineage>
        <taxon>Eukaryota</taxon>
        <taxon>Metazoa</taxon>
        <taxon>Ecdysozoa</taxon>
        <taxon>Arthropoda</taxon>
        <taxon>Hexapoda</taxon>
        <taxon>Collembola</taxon>
        <taxon>Symphypleona</taxon>
        <taxon>Sminthuridae</taxon>
        <taxon>Allacma</taxon>
    </lineage>
</organism>
<dbReference type="InterPro" id="IPR035309">
    <property type="entry name" value="PSME4"/>
</dbReference>
<name>A0A8J2JZF2_9HEXA</name>
<gene>
    <name evidence="2" type="ORF">AFUS01_LOCUS18077</name>
</gene>
<accession>A0A8J2JZF2</accession>
<dbReference type="AlphaFoldDB" id="A0A8J2JZF2"/>
<evidence type="ECO:0000259" key="1">
    <source>
        <dbReference type="Pfam" id="PF16507"/>
    </source>
</evidence>
<dbReference type="GO" id="GO:0070628">
    <property type="term" value="F:proteasome binding"/>
    <property type="evidence" value="ECO:0007669"/>
    <property type="project" value="InterPro"/>
</dbReference>
<dbReference type="PANTHER" id="PTHR32170:SF3">
    <property type="entry name" value="PROTEASOME ACTIVATOR COMPLEX SUBUNIT 4"/>
    <property type="match status" value="1"/>
</dbReference>
<dbReference type="GO" id="GO:0016504">
    <property type="term" value="F:peptidase activator activity"/>
    <property type="evidence" value="ECO:0007669"/>
    <property type="project" value="InterPro"/>
</dbReference>
<comment type="caution">
    <text evidence="2">The sequence shown here is derived from an EMBL/GenBank/DDBJ whole genome shotgun (WGS) entry which is preliminary data.</text>
</comment>
<dbReference type="GO" id="GO:0010499">
    <property type="term" value="P:proteasomal ubiquitin-independent protein catabolic process"/>
    <property type="evidence" value="ECO:0007669"/>
    <property type="project" value="TreeGrafter"/>
</dbReference>
<keyword evidence="3" id="KW-1185">Reference proteome</keyword>
<dbReference type="Proteomes" id="UP000708208">
    <property type="component" value="Unassembled WGS sequence"/>
</dbReference>
<evidence type="ECO:0000313" key="2">
    <source>
        <dbReference type="EMBL" id="CAG7729357.1"/>
    </source>
</evidence>
<feature type="domain" description="Proteasome activator Blm10 middle HEAT repeats region" evidence="1">
    <location>
        <begin position="340"/>
        <end position="446"/>
    </location>
</feature>
<evidence type="ECO:0000313" key="3">
    <source>
        <dbReference type="Proteomes" id="UP000708208"/>
    </source>
</evidence>
<dbReference type="InterPro" id="IPR032430">
    <property type="entry name" value="Blm10_mid"/>
</dbReference>
<dbReference type="GO" id="GO:0005634">
    <property type="term" value="C:nucleus"/>
    <property type="evidence" value="ECO:0007669"/>
    <property type="project" value="TreeGrafter"/>
</dbReference>
<reference evidence="2" key="1">
    <citation type="submission" date="2021-06" db="EMBL/GenBank/DDBJ databases">
        <authorList>
            <person name="Hodson N. C."/>
            <person name="Mongue J. A."/>
            <person name="Jaron S. K."/>
        </authorList>
    </citation>
    <scope>NUCLEOTIDE SEQUENCE</scope>
</reference>
<dbReference type="EMBL" id="CAJVCH010177088">
    <property type="protein sequence ID" value="CAG7729357.1"/>
    <property type="molecule type" value="Genomic_DNA"/>
</dbReference>
<dbReference type="GO" id="GO:0005829">
    <property type="term" value="C:cytosol"/>
    <property type="evidence" value="ECO:0007669"/>
    <property type="project" value="TreeGrafter"/>
</dbReference>
<protein>
    <recommendedName>
        <fullName evidence="1">Proteasome activator Blm10 middle HEAT repeats region domain-containing protein</fullName>
    </recommendedName>
</protein>
<dbReference type="PANTHER" id="PTHR32170">
    <property type="entry name" value="PROTEASOME ACTIVATOR COMPLEX SUBUNIT 4"/>
    <property type="match status" value="1"/>
</dbReference>
<proteinExistence type="predicted"/>
<dbReference type="Pfam" id="PF16507">
    <property type="entry name" value="HEAT_PSME4_mid"/>
    <property type="match status" value="1"/>
</dbReference>
<dbReference type="OrthoDB" id="17907at2759"/>